<dbReference type="AlphaFoldDB" id="A0A167FVR9"/>
<feature type="compositionally biased region" description="Polar residues" evidence="1">
    <location>
        <begin position="248"/>
        <end position="263"/>
    </location>
</feature>
<keyword evidence="2" id="KW-1133">Transmembrane helix</keyword>
<feature type="transmembrane region" description="Helical" evidence="2">
    <location>
        <begin position="65"/>
        <end position="85"/>
    </location>
</feature>
<dbReference type="Proteomes" id="UP000189580">
    <property type="component" value="Chromosome b"/>
</dbReference>
<dbReference type="RefSeq" id="XP_018738238.1">
    <property type="nucleotide sequence ID" value="XM_018880417.1"/>
</dbReference>
<feature type="compositionally biased region" description="Basic and acidic residues" evidence="1">
    <location>
        <begin position="658"/>
        <end position="672"/>
    </location>
</feature>
<dbReference type="OrthoDB" id="5417135at2759"/>
<feature type="compositionally biased region" description="Polar residues" evidence="1">
    <location>
        <begin position="216"/>
        <end position="231"/>
    </location>
</feature>
<reference evidence="3 4" key="1">
    <citation type="submission" date="2016-02" db="EMBL/GenBank/DDBJ databases">
        <title>Complete genome sequence and transcriptome regulation of the pentose utilising yeast Sugiyamaella lignohabitans.</title>
        <authorList>
            <person name="Bellasio M."/>
            <person name="Peymann A."/>
            <person name="Valli M."/>
            <person name="Sipitzky M."/>
            <person name="Graf A."/>
            <person name="Sauer M."/>
            <person name="Marx H."/>
            <person name="Mattanovich D."/>
        </authorList>
    </citation>
    <scope>NUCLEOTIDE SEQUENCE [LARGE SCALE GENOMIC DNA]</scope>
    <source>
        <strain evidence="3 4">CBS 10342</strain>
    </source>
</reference>
<sequence>MILDRETHHKHHVGGSIQDIRLTQSTPSSTTASVTKLLRRSSSTCSGNSEFGSCALPTQNQTLPIVLGVTIPVVFAICLLVYLHFRHLKRLKMEEIADKDIDVDMDDYDTSLANHQPVQPPNEKFNRYPDQSSTRRGSMETTSNSINPDNPFYARAPYMMHPELTSSKHSLEEYSRSLHTMMDSNVYPSNTSIYSSNSGSRPISPKFPFRRDESPVPSTRLNSNLGVEQRQSGSSGTSYISSDRTDKGNSMVSPPSTVAYSPDTASNPMLQQQMKLEEQITSAMPTPPERAYHRESVNDDNNHNSSRDSIRYSQEFKTRVLSHAELPDHNFDESKNSFSFEQEESGESIESNRGDLDRSLTKQFERVKSIYREYMPDSPETTPVLGLSNEDIESQPLENSVEAHHERADLQFEQRSMDLHEQSFESQGNHDTPSSSAQVYRNGQHEQHYEASHPESYDDSLPQGQDEFSNEYGQGNYSEQHTSFQQQYPVHPEQYPNAYRHNNLGSPLSPYQGHTGSVSPNYNRTYTASPEPSRQVTPLTDLAKLPVPHNLDEHDSPLAYAPQRRHNKGAASPIPAFNPLNNWSNEDVGLPSPHELRKSVALMNFAPPKKFVGAGSSAGNSRAGSLASSVSSPTGQWGASSPLPVSLKARPSSQLVPDAKDTQMLRPQMDMR</sequence>
<keyword evidence="2" id="KW-0472">Membrane</keyword>
<dbReference type="EMBL" id="CP014503">
    <property type="protein sequence ID" value="ANB15761.1"/>
    <property type="molecule type" value="Genomic_DNA"/>
</dbReference>
<feature type="compositionally biased region" description="Polar residues" evidence="1">
    <location>
        <begin position="424"/>
        <end position="441"/>
    </location>
</feature>
<evidence type="ECO:0000313" key="3">
    <source>
        <dbReference type="EMBL" id="ANB15761.1"/>
    </source>
</evidence>
<feature type="compositionally biased region" description="Low complexity" evidence="1">
    <location>
        <begin position="615"/>
        <end position="632"/>
    </location>
</feature>
<dbReference type="KEGG" id="slb:AWJ20_3405"/>
<keyword evidence="2" id="KW-0812">Transmembrane</keyword>
<proteinExistence type="predicted"/>
<organism evidence="3 4">
    <name type="scientific">Sugiyamaella lignohabitans</name>
    <dbReference type="NCBI Taxonomy" id="796027"/>
    <lineage>
        <taxon>Eukaryota</taxon>
        <taxon>Fungi</taxon>
        <taxon>Dikarya</taxon>
        <taxon>Ascomycota</taxon>
        <taxon>Saccharomycotina</taxon>
        <taxon>Dipodascomycetes</taxon>
        <taxon>Dipodascales</taxon>
        <taxon>Trichomonascaceae</taxon>
        <taxon>Sugiyamaella</taxon>
    </lineage>
</organism>
<feature type="region of interest" description="Disordered" evidence="1">
    <location>
        <begin position="287"/>
        <end position="308"/>
    </location>
</feature>
<gene>
    <name evidence="3" type="ORF">AWJ20_3405</name>
</gene>
<feature type="compositionally biased region" description="Polar residues" evidence="1">
    <location>
        <begin position="129"/>
        <end position="148"/>
    </location>
</feature>
<dbReference type="GeneID" id="30035424"/>
<feature type="region of interest" description="Disordered" evidence="1">
    <location>
        <begin position="327"/>
        <end position="357"/>
    </location>
</feature>
<protein>
    <submittedName>
        <fullName evidence="3">Uncharacterized protein</fullName>
    </submittedName>
</protein>
<feature type="region of interest" description="Disordered" evidence="1">
    <location>
        <begin position="192"/>
        <end position="263"/>
    </location>
</feature>
<feature type="compositionally biased region" description="Low complexity" evidence="1">
    <location>
        <begin position="232"/>
        <end position="242"/>
    </location>
</feature>
<evidence type="ECO:0000256" key="1">
    <source>
        <dbReference type="SAM" id="MobiDB-lite"/>
    </source>
</evidence>
<feature type="region of interest" description="Disordered" evidence="1">
    <location>
        <begin position="615"/>
        <end position="672"/>
    </location>
</feature>
<feature type="region of interest" description="Disordered" evidence="1">
    <location>
        <begin position="112"/>
        <end position="150"/>
    </location>
</feature>
<evidence type="ECO:0000313" key="4">
    <source>
        <dbReference type="Proteomes" id="UP000189580"/>
    </source>
</evidence>
<dbReference type="PANTHER" id="PTHR42088">
    <property type="entry name" value="YALI0F10131P"/>
    <property type="match status" value="1"/>
</dbReference>
<keyword evidence="4" id="KW-1185">Reference proteome</keyword>
<evidence type="ECO:0000256" key="2">
    <source>
        <dbReference type="SAM" id="Phobius"/>
    </source>
</evidence>
<feature type="region of interest" description="Disordered" evidence="1">
    <location>
        <begin position="420"/>
        <end position="519"/>
    </location>
</feature>
<name>A0A167FVR9_9ASCO</name>
<feature type="compositionally biased region" description="Basic and acidic residues" evidence="1">
    <location>
        <begin position="290"/>
        <end position="308"/>
    </location>
</feature>
<feature type="compositionally biased region" description="Basic and acidic residues" evidence="1">
    <location>
        <begin position="443"/>
        <end position="456"/>
    </location>
</feature>
<dbReference type="PANTHER" id="PTHR42088:SF1">
    <property type="entry name" value="YALI0F10131P"/>
    <property type="match status" value="1"/>
</dbReference>
<accession>A0A167FVR9</accession>
<feature type="compositionally biased region" description="Polar residues" evidence="1">
    <location>
        <begin position="462"/>
        <end position="488"/>
    </location>
</feature>